<gene>
    <name evidence="7" type="ORF">Aglo03_37070</name>
</gene>
<keyword evidence="2" id="KW-0645">Protease</keyword>
<sequence>MTENNPDEQAGQISPWSAQAATGAAQPSGDRTPSGEQGPTRAEAGTPARGEQGPTALGTGTSDQTAGGTEPPAAEHHWGRPLATPHQLAEPGSAQEETGIPAQGEQGPVAPGAGTSGQTSSEGAGAPVAGQWAAHQAAEQGSARVEAGTPARGEQGPTAPGTGTAEQVPSSAQHQQWETGAAQWPADQRGGWQPAGARSEWSAPQQSGAQSGSWQAQPQTGATQQAEWPAGAAQQQYNWPPSGPHQGTQQYPQPRREPRRIGFVVGVAVLALVVGGGAGVAGGLIASDARSPVQNALEAAPPAKQTAAPAGSVESVAQKVLPTVVQLQVRGRSSAGEGSGFVISSDGYIVTNNHVIEGAAAGGQIQAVFQDGRTATATIVGRDPTSDVAVVKAQGVDNLQVSELGRSDDLRVGQAVVAIGSPFELSGTVTSGIVSSLHRPTRAGGEGGSQATVMDAIQTDAAINPGNSGGPLVNMQGQVIGINSAIYSPQSSASGSGGSVGIGFAIPIDQARRTADEIVKTGKATQTVLGVSVRDADDGGALIAEVVSGGAGEQAGLKPGDVVTKLNDRRIDTADALVAAVRSQAPGDKVTLTLAGDKTSQATLGGQPVETG</sequence>
<accession>A0A9W6QMR6</accession>
<dbReference type="SUPFAM" id="SSF50156">
    <property type="entry name" value="PDZ domain-like"/>
    <property type="match status" value="1"/>
</dbReference>
<dbReference type="RefSeq" id="WP_432705028.1">
    <property type="nucleotide sequence ID" value="NZ_BSSD01000005.1"/>
</dbReference>
<dbReference type="SUPFAM" id="SSF50494">
    <property type="entry name" value="Trypsin-like serine proteases"/>
    <property type="match status" value="1"/>
</dbReference>
<dbReference type="CDD" id="cd06779">
    <property type="entry name" value="cpPDZ_Deg_HtrA-like"/>
    <property type="match status" value="1"/>
</dbReference>
<feature type="compositionally biased region" description="Low complexity" evidence="4">
    <location>
        <begin position="201"/>
        <end position="226"/>
    </location>
</feature>
<keyword evidence="5" id="KW-1133">Transmembrane helix</keyword>
<keyword evidence="3" id="KW-0378">Hydrolase</keyword>
<dbReference type="PANTHER" id="PTHR43343:SF3">
    <property type="entry name" value="PROTEASE DO-LIKE 8, CHLOROPLASTIC"/>
    <property type="match status" value="1"/>
</dbReference>
<dbReference type="InterPro" id="IPR001478">
    <property type="entry name" value="PDZ"/>
</dbReference>
<evidence type="ECO:0000256" key="2">
    <source>
        <dbReference type="ARBA" id="ARBA00022670"/>
    </source>
</evidence>
<feature type="domain" description="PDZ" evidence="6">
    <location>
        <begin position="518"/>
        <end position="598"/>
    </location>
</feature>
<comment type="caution">
    <text evidence="7">The sequence shown here is derived from an EMBL/GenBank/DDBJ whole genome shotgun (WGS) entry which is preliminary data.</text>
</comment>
<dbReference type="InterPro" id="IPR043504">
    <property type="entry name" value="Peptidase_S1_PA_chymotrypsin"/>
</dbReference>
<dbReference type="PROSITE" id="PS50106">
    <property type="entry name" value="PDZ"/>
    <property type="match status" value="1"/>
</dbReference>
<feature type="compositionally biased region" description="Polar residues" evidence="4">
    <location>
        <begin position="58"/>
        <end position="67"/>
    </location>
</feature>
<dbReference type="InterPro" id="IPR036034">
    <property type="entry name" value="PDZ_sf"/>
</dbReference>
<dbReference type="InterPro" id="IPR001940">
    <property type="entry name" value="Peptidase_S1C"/>
</dbReference>
<evidence type="ECO:0000313" key="8">
    <source>
        <dbReference type="Proteomes" id="UP001165042"/>
    </source>
</evidence>
<comment type="similarity">
    <text evidence="1">Belongs to the peptidase S1C family.</text>
</comment>
<reference evidence="7" key="1">
    <citation type="submission" date="2023-02" db="EMBL/GenBank/DDBJ databases">
        <title>Actinokineospora globicatena NBRC 15670.</title>
        <authorList>
            <person name="Ichikawa N."/>
            <person name="Sato H."/>
            <person name="Tonouchi N."/>
        </authorList>
    </citation>
    <scope>NUCLEOTIDE SEQUENCE</scope>
    <source>
        <strain evidence="7">NBRC 15670</strain>
    </source>
</reference>
<dbReference type="PANTHER" id="PTHR43343">
    <property type="entry name" value="PEPTIDASE S12"/>
    <property type="match status" value="1"/>
</dbReference>
<dbReference type="GO" id="GO:0006508">
    <property type="term" value="P:proteolysis"/>
    <property type="evidence" value="ECO:0007669"/>
    <property type="project" value="UniProtKB-KW"/>
</dbReference>
<evidence type="ECO:0000313" key="7">
    <source>
        <dbReference type="EMBL" id="GLW92891.1"/>
    </source>
</evidence>
<dbReference type="Gene3D" id="2.40.10.10">
    <property type="entry name" value="Trypsin-like serine proteases"/>
    <property type="match status" value="2"/>
</dbReference>
<evidence type="ECO:0000256" key="4">
    <source>
        <dbReference type="SAM" id="MobiDB-lite"/>
    </source>
</evidence>
<dbReference type="SMART" id="SM00228">
    <property type="entry name" value="PDZ"/>
    <property type="match status" value="1"/>
</dbReference>
<evidence type="ECO:0000256" key="5">
    <source>
        <dbReference type="SAM" id="Phobius"/>
    </source>
</evidence>
<dbReference type="InterPro" id="IPR009003">
    <property type="entry name" value="Peptidase_S1_PA"/>
</dbReference>
<evidence type="ECO:0000256" key="3">
    <source>
        <dbReference type="ARBA" id="ARBA00022801"/>
    </source>
</evidence>
<evidence type="ECO:0000259" key="6">
    <source>
        <dbReference type="PROSITE" id="PS50106"/>
    </source>
</evidence>
<dbReference type="Gene3D" id="2.30.42.10">
    <property type="match status" value="1"/>
</dbReference>
<dbReference type="AlphaFoldDB" id="A0A9W6QMR6"/>
<dbReference type="Pfam" id="PF13365">
    <property type="entry name" value="Trypsin_2"/>
    <property type="match status" value="1"/>
</dbReference>
<dbReference type="InterPro" id="IPR051201">
    <property type="entry name" value="Chloro_Bact_Ser_Proteases"/>
</dbReference>
<feature type="compositionally biased region" description="Polar residues" evidence="4">
    <location>
        <begin position="164"/>
        <end position="178"/>
    </location>
</feature>
<protein>
    <recommendedName>
        <fullName evidence="6">PDZ domain-containing protein</fullName>
    </recommendedName>
</protein>
<dbReference type="Proteomes" id="UP001165042">
    <property type="component" value="Unassembled WGS sequence"/>
</dbReference>
<proteinExistence type="inferred from homology"/>
<feature type="compositionally biased region" description="Polar residues" evidence="4">
    <location>
        <begin position="11"/>
        <end position="20"/>
    </location>
</feature>
<organism evidence="7 8">
    <name type="scientific">Actinokineospora globicatena</name>
    <dbReference type="NCBI Taxonomy" id="103729"/>
    <lineage>
        <taxon>Bacteria</taxon>
        <taxon>Bacillati</taxon>
        <taxon>Actinomycetota</taxon>
        <taxon>Actinomycetes</taxon>
        <taxon>Pseudonocardiales</taxon>
        <taxon>Pseudonocardiaceae</taxon>
        <taxon>Actinokineospora</taxon>
    </lineage>
</organism>
<feature type="transmembrane region" description="Helical" evidence="5">
    <location>
        <begin position="261"/>
        <end position="285"/>
    </location>
</feature>
<keyword evidence="5" id="KW-0472">Membrane</keyword>
<keyword evidence="5" id="KW-0812">Transmembrane</keyword>
<feature type="region of interest" description="Disordered" evidence="4">
    <location>
        <begin position="1"/>
        <end position="255"/>
    </location>
</feature>
<dbReference type="Pfam" id="PF13180">
    <property type="entry name" value="PDZ_2"/>
    <property type="match status" value="1"/>
</dbReference>
<dbReference type="PRINTS" id="PR00834">
    <property type="entry name" value="PROTEASES2C"/>
</dbReference>
<name>A0A9W6QMR6_9PSEU</name>
<keyword evidence="8" id="KW-1185">Reference proteome</keyword>
<dbReference type="GO" id="GO:0004252">
    <property type="term" value="F:serine-type endopeptidase activity"/>
    <property type="evidence" value="ECO:0007669"/>
    <property type="project" value="InterPro"/>
</dbReference>
<dbReference type="EMBL" id="BSSD01000005">
    <property type="protein sequence ID" value="GLW92891.1"/>
    <property type="molecule type" value="Genomic_DNA"/>
</dbReference>
<evidence type="ECO:0000256" key="1">
    <source>
        <dbReference type="ARBA" id="ARBA00010541"/>
    </source>
</evidence>